<evidence type="ECO:0000256" key="1">
    <source>
        <dbReference type="ARBA" id="ARBA00012513"/>
    </source>
</evidence>
<feature type="binding site" evidence="11">
    <location>
        <position position="56"/>
    </location>
    <ligand>
        <name>ATP</name>
        <dbReference type="ChEBI" id="CHEBI:30616"/>
    </ligand>
</feature>
<dbReference type="GO" id="GO:0090266">
    <property type="term" value="P:regulation of mitotic cell cycle spindle assembly checkpoint"/>
    <property type="evidence" value="ECO:0007669"/>
    <property type="project" value="UniProtKB-ARBA"/>
</dbReference>
<keyword evidence="7 11" id="KW-0067">ATP-binding</keyword>
<comment type="catalytic activity">
    <reaction evidence="9 15">
        <text>L-seryl-[protein] + ATP = O-phospho-L-seryl-[protein] + ADP + H(+)</text>
        <dbReference type="Rhea" id="RHEA:17989"/>
        <dbReference type="Rhea" id="RHEA-COMP:9863"/>
        <dbReference type="Rhea" id="RHEA-COMP:11604"/>
        <dbReference type="ChEBI" id="CHEBI:15378"/>
        <dbReference type="ChEBI" id="CHEBI:29999"/>
        <dbReference type="ChEBI" id="CHEBI:30616"/>
        <dbReference type="ChEBI" id="CHEBI:83421"/>
        <dbReference type="ChEBI" id="CHEBI:456216"/>
        <dbReference type="EC" id="2.7.11.1"/>
    </reaction>
</comment>
<dbReference type="PROSITE" id="PS00107">
    <property type="entry name" value="PROTEIN_KINASE_ATP"/>
    <property type="match status" value="1"/>
</dbReference>
<dbReference type="EC" id="2.7.11.1" evidence="1 15"/>
<dbReference type="GO" id="GO:0004674">
    <property type="term" value="F:protein serine/threonine kinase activity"/>
    <property type="evidence" value="ECO:0007669"/>
    <property type="project" value="UniProtKB-KW"/>
</dbReference>
<dbReference type="GO" id="GO:0044779">
    <property type="term" value="P:meiotic spindle checkpoint signaling"/>
    <property type="evidence" value="ECO:0007669"/>
    <property type="project" value="UniProtKB-ARBA"/>
</dbReference>
<dbReference type="CDD" id="cd14007">
    <property type="entry name" value="STKc_Aurora"/>
    <property type="match status" value="1"/>
</dbReference>
<proteinExistence type="inferred from homology"/>
<dbReference type="InterPro" id="IPR017441">
    <property type="entry name" value="Protein_kinase_ATP_BS"/>
</dbReference>
<dbReference type="SMART" id="SM00220">
    <property type="entry name" value="S_TKc"/>
    <property type="match status" value="1"/>
</dbReference>
<dbReference type="PROSITE" id="PS50011">
    <property type="entry name" value="PROTEIN_KINASE_DOM"/>
    <property type="match status" value="1"/>
</dbReference>
<evidence type="ECO:0000256" key="12">
    <source>
        <dbReference type="PIRSR" id="PIRSR630616-3"/>
    </source>
</evidence>
<evidence type="ECO:0000256" key="10">
    <source>
        <dbReference type="PIRSR" id="PIRSR630616-1"/>
    </source>
</evidence>
<name>A0A7C8IGI8_9PLEO</name>
<reference evidence="18 19" key="1">
    <citation type="submission" date="2020-01" db="EMBL/GenBank/DDBJ databases">
        <authorList>
            <consortium name="DOE Joint Genome Institute"/>
            <person name="Haridas S."/>
            <person name="Albert R."/>
            <person name="Binder M."/>
            <person name="Bloem J."/>
            <person name="Labutti K."/>
            <person name="Salamov A."/>
            <person name="Andreopoulos B."/>
            <person name="Baker S.E."/>
            <person name="Barry K."/>
            <person name="Bills G."/>
            <person name="Bluhm B.H."/>
            <person name="Cannon C."/>
            <person name="Castanera R."/>
            <person name="Culley D.E."/>
            <person name="Daum C."/>
            <person name="Ezra D."/>
            <person name="Gonzalez J.B."/>
            <person name="Henrissat B."/>
            <person name="Kuo A."/>
            <person name="Liang C."/>
            <person name="Lipzen A."/>
            <person name="Lutzoni F."/>
            <person name="Magnuson J."/>
            <person name="Mondo S."/>
            <person name="Nolan M."/>
            <person name="Ohm R."/>
            <person name="Pangilinan J."/>
            <person name="Park H.-J.H."/>
            <person name="Ramirez L."/>
            <person name="Alfaro M."/>
            <person name="Sun H."/>
            <person name="Tritt A."/>
            <person name="Yoshinaga Y."/>
            <person name="Zwiers L.-H.L."/>
            <person name="Turgeon B.G."/>
            <person name="Goodwin S.B."/>
            <person name="Spatafora J.W."/>
            <person name="Crous P.W."/>
            <person name="Grigoriev I.V."/>
        </authorList>
    </citation>
    <scope>NUCLEOTIDE SEQUENCE [LARGE SCALE GENOMIC DNA]</scope>
    <source>
        <strain evidence="18 19">CBS 611.86</strain>
    </source>
</reference>
<comment type="catalytic activity">
    <reaction evidence="8 15">
        <text>L-threonyl-[protein] + ATP = O-phospho-L-threonyl-[protein] + ADP + H(+)</text>
        <dbReference type="Rhea" id="RHEA:46608"/>
        <dbReference type="Rhea" id="RHEA-COMP:11060"/>
        <dbReference type="Rhea" id="RHEA-COMP:11605"/>
        <dbReference type="ChEBI" id="CHEBI:15378"/>
        <dbReference type="ChEBI" id="CHEBI:30013"/>
        <dbReference type="ChEBI" id="CHEBI:30616"/>
        <dbReference type="ChEBI" id="CHEBI:61977"/>
        <dbReference type="ChEBI" id="CHEBI:456216"/>
        <dbReference type="EC" id="2.7.11.1"/>
    </reaction>
</comment>
<protein>
    <recommendedName>
        <fullName evidence="2 15">Aurora kinase</fullName>
        <ecNumber evidence="1 15">2.7.11.1</ecNumber>
    </recommendedName>
</protein>
<dbReference type="PANTHER" id="PTHR24350">
    <property type="entry name" value="SERINE/THREONINE-PROTEIN KINASE IAL-RELATED"/>
    <property type="match status" value="1"/>
</dbReference>
<comment type="similarity">
    <text evidence="15">Belongs to the protein kinase superfamily. Ser/Thr protein kinase family. Aurora subfamily.</text>
</comment>
<dbReference type="InterPro" id="IPR008271">
    <property type="entry name" value="Ser/Thr_kinase_AS"/>
</dbReference>
<feature type="binding site" evidence="13">
    <location>
        <position position="79"/>
    </location>
    <ligand>
        <name>ATP</name>
        <dbReference type="ChEBI" id="CHEBI:30616"/>
    </ligand>
</feature>
<dbReference type="FunFam" id="3.30.200.20:FF:000042">
    <property type="entry name" value="Aurora kinase A"/>
    <property type="match status" value="1"/>
</dbReference>
<evidence type="ECO:0000256" key="7">
    <source>
        <dbReference type="ARBA" id="ARBA00022840"/>
    </source>
</evidence>
<feature type="cross-link" description="Glycyl lysine isopeptide (Lys-Gly) (interchain with G-Cter in SUMO2)" evidence="12">
    <location>
        <position position="173"/>
    </location>
</feature>
<dbReference type="GO" id="GO:0051233">
    <property type="term" value="C:spindle midzone"/>
    <property type="evidence" value="ECO:0007669"/>
    <property type="project" value="UniProtKB-ARBA"/>
</dbReference>
<evidence type="ECO:0000256" key="3">
    <source>
        <dbReference type="ARBA" id="ARBA00022527"/>
    </source>
</evidence>
<evidence type="ECO:0000256" key="16">
    <source>
        <dbReference type="SAM" id="MobiDB-lite"/>
    </source>
</evidence>
<feature type="active site" description="Proton acceptor" evidence="10">
    <location>
        <position position="171"/>
    </location>
</feature>
<keyword evidence="4 15" id="KW-0808">Transferase</keyword>
<dbReference type="Pfam" id="PF00069">
    <property type="entry name" value="Pkinase"/>
    <property type="match status" value="1"/>
</dbReference>
<dbReference type="GO" id="GO:0032133">
    <property type="term" value="C:chromosome passenger complex"/>
    <property type="evidence" value="ECO:0007669"/>
    <property type="project" value="UniProtKB-ARBA"/>
</dbReference>
<dbReference type="GO" id="GO:0072479">
    <property type="term" value="P:response to mitotic cell cycle spindle assembly checkpoint signaling"/>
    <property type="evidence" value="ECO:0007669"/>
    <property type="project" value="UniProtKB-ARBA"/>
</dbReference>
<dbReference type="Gene3D" id="1.10.510.10">
    <property type="entry name" value="Transferase(Phosphotransferase) domain 1"/>
    <property type="match status" value="1"/>
</dbReference>
<evidence type="ECO:0000313" key="19">
    <source>
        <dbReference type="Proteomes" id="UP000481861"/>
    </source>
</evidence>
<dbReference type="GO" id="GO:0000819">
    <property type="term" value="P:sister chromatid segregation"/>
    <property type="evidence" value="ECO:0007669"/>
    <property type="project" value="UniProtKB-ARBA"/>
</dbReference>
<dbReference type="InterPro" id="IPR000719">
    <property type="entry name" value="Prot_kinase_dom"/>
</dbReference>
<evidence type="ECO:0000256" key="2">
    <source>
        <dbReference type="ARBA" id="ARBA00021157"/>
    </source>
</evidence>
<feature type="binding site" evidence="11">
    <location>
        <begin position="124"/>
        <end position="126"/>
    </location>
    <ligand>
        <name>ATP</name>
        <dbReference type="ChEBI" id="CHEBI:30616"/>
    </ligand>
</feature>
<dbReference type="FunFam" id="1.10.510.10:FF:000235">
    <property type="entry name" value="Serine/threonine-protein kinase ark1"/>
    <property type="match status" value="1"/>
</dbReference>
<sequence>MVEQILEDLRVDEEAHSTTASAPAGEEPTIHGSLLGPHPTVDLHNFELGRPLGRGKFGRVFLARHKDTNYICAIKMIKKAQCAGDEGETLVRRELEVHQNLAHPNILRFFAWFHDDSSIYLILEYAPGGSLYSRLKKQPKGRFHEHAAAHYIAQMAEALRYMHRKKIMHRDIKPENILLGLHNEIKLADFGYSVHSASGFRSTVCGTLDYLSPEVAIMRMKPGKEEEFYSNAVDRWSLGVLTYELLVGRPPFEMKSEKATEKKIAKFKGKIKFPSHISKGAEEFILELLNLDAEKRMSLDAVLQHAWIGQHCHRLAESGLRSSGRLVDPDGTE</sequence>
<evidence type="ECO:0000256" key="13">
    <source>
        <dbReference type="PROSITE-ProRule" id="PRU10141"/>
    </source>
</evidence>
<organism evidence="18 19">
    <name type="scientific">Massariosphaeria phaeospora</name>
    <dbReference type="NCBI Taxonomy" id="100035"/>
    <lineage>
        <taxon>Eukaryota</taxon>
        <taxon>Fungi</taxon>
        <taxon>Dikarya</taxon>
        <taxon>Ascomycota</taxon>
        <taxon>Pezizomycotina</taxon>
        <taxon>Dothideomycetes</taxon>
        <taxon>Pleosporomycetidae</taxon>
        <taxon>Pleosporales</taxon>
        <taxon>Pleosporales incertae sedis</taxon>
        <taxon>Massariosphaeria</taxon>
    </lineage>
</organism>
<dbReference type="PROSITE" id="PS00108">
    <property type="entry name" value="PROTEIN_KINASE_ST"/>
    <property type="match status" value="1"/>
</dbReference>
<dbReference type="InterPro" id="IPR011009">
    <property type="entry name" value="Kinase-like_dom_sf"/>
</dbReference>
<dbReference type="GO" id="GO:1902115">
    <property type="term" value="P:regulation of organelle assembly"/>
    <property type="evidence" value="ECO:0007669"/>
    <property type="project" value="UniProtKB-ARBA"/>
</dbReference>
<evidence type="ECO:0000256" key="4">
    <source>
        <dbReference type="ARBA" id="ARBA00022679"/>
    </source>
</evidence>
<dbReference type="Proteomes" id="UP000481861">
    <property type="component" value="Unassembled WGS sequence"/>
</dbReference>
<dbReference type="AlphaFoldDB" id="A0A7C8IGI8"/>
<evidence type="ECO:0000256" key="6">
    <source>
        <dbReference type="ARBA" id="ARBA00022777"/>
    </source>
</evidence>
<evidence type="ECO:0000313" key="18">
    <source>
        <dbReference type="EMBL" id="KAF2872427.1"/>
    </source>
</evidence>
<keyword evidence="3 14" id="KW-0723">Serine/threonine-protein kinase</keyword>
<evidence type="ECO:0000256" key="14">
    <source>
        <dbReference type="RuleBase" id="RU000304"/>
    </source>
</evidence>
<dbReference type="GO" id="GO:0008608">
    <property type="term" value="P:attachment of spindle microtubules to kinetochore"/>
    <property type="evidence" value="ECO:0007669"/>
    <property type="project" value="UniProtKB-ARBA"/>
</dbReference>
<dbReference type="GO" id="GO:0000776">
    <property type="term" value="C:kinetochore"/>
    <property type="evidence" value="ECO:0007669"/>
    <property type="project" value="UniProtKB-ARBA"/>
</dbReference>
<feature type="region of interest" description="Disordered" evidence="16">
    <location>
        <begin position="12"/>
        <end position="34"/>
    </location>
</feature>
<dbReference type="GO" id="GO:0032465">
    <property type="term" value="P:regulation of cytokinesis"/>
    <property type="evidence" value="ECO:0007669"/>
    <property type="project" value="UniProtKB-ARBA"/>
</dbReference>
<feature type="domain" description="Protein kinase" evidence="17">
    <location>
        <begin position="46"/>
        <end position="308"/>
    </location>
</feature>
<keyword evidence="5 11" id="KW-0547">Nucleotide-binding</keyword>
<accession>A0A7C8IGI8</accession>
<dbReference type="EMBL" id="JAADJZ010000009">
    <property type="protein sequence ID" value="KAF2872427.1"/>
    <property type="molecule type" value="Genomic_DNA"/>
</dbReference>
<evidence type="ECO:0000256" key="11">
    <source>
        <dbReference type="PIRSR" id="PIRSR630616-2"/>
    </source>
</evidence>
<feature type="binding site" evidence="11">
    <location>
        <position position="75"/>
    </location>
    <ligand>
        <name>ATP</name>
        <dbReference type="ChEBI" id="CHEBI:30616"/>
    </ligand>
</feature>
<dbReference type="SUPFAM" id="SSF56112">
    <property type="entry name" value="Protein kinase-like (PK-like)"/>
    <property type="match status" value="1"/>
</dbReference>
<dbReference type="InterPro" id="IPR030616">
    <property type="entry name" value="Aur-like"/>
</dbReference>
<evidence type="ECO:0000256" key="5">
    <source>
        <dbReference type="ARBA" id="ARBA00022741"/>
    </source>
</evidence>
<comment type="caution">
    <text evidence="18">The sequence shown here is derived from an EMBL/GenBank/DDBJ whole genome shotgun (WGS) entry which is preliminary data.</text>
</comment>
<keyword evidence="19" id="KW-1185">Reference proteome</keyword>
<dbReference type="GO" id="GO:0005524">
    <property type="term" value="F:ATP binding"/>
    <property type="evidence" value="ECO:0007669"/>
    <property type="project" value="UniProtKB-UniRule"/>
</dbReference>
<gene>
    <name evidence="18" type="ORF">BDV95DRAFT_491272</name>
</gene>
<feature type="binding site" evidence="11">
    <location>
        <begin position="175"/>
        <end position="176"/>
    </location>
    <ligand>
        <name>ATP</name>
        <dbReference type="ChEBI" id="CHEBI:30616"/>
    </ligand>
</feature>
<feature type="binding site" evidence="11">
    <location>
        <position position="189"/>
    </location>
    <ligand>
        <name>ATP</name>
        <dbReference type="ChEBI" id="CHEBI:30616"/>
    </ligand>
</feature>
<evidence type="ECO:0000256" key="9">
    <source>
        <dbReference type="ARBA" id="ARBA00048679"/>
    </source>
</evidence>
<dbReference type="GO" id="GO:0045143">
    <property type="term" value="P:homologous chromosome segregation"/>
    <property type="evidence" value="ECO:0007669"/>
    <property type="project" value="UniProtKB-ARBA"/>
</dbReference>
<evidence type="ECO:0000259" key="17">
    <source>
        <dbReference type="PROSITE" id="PS50011"/>
    </source>
</evidence>
<keyword evidence="6 15" id="KW-0418">Kinase</keyword>
<dbReference type="OrthoDB" id="377346at2759"/>
<evidence type="ECO:0000256" key="15">
    <source>
        <dbReference type="RuleBase" id="RU367134"/>
    </source>
</evidence>
<evidence type="ECO:0000256" key="8">
    <source>
        <dbReference type="ARBA" id="ARBA00047899"/>
    </source>
</evidence>